<accession>G0QT89</accession>
<dbReference type="eggNOG" id="ENOG502SPN5">
    <property type="taxonomic scope" value="Eukaryota"/>
</dbReference>
<dbReference type="AlphaFoldDB" id="G0QT89"/>
<dbReference type="OMA" id="NSECLEP"/>
<dbReference type="EMBL" id="GL983847">
    <property type="protein sequence ID" value="EGR31562.1"/>
    <property type="molecule type" value="Genomic_DNA"/>
</dbReference>
<organism evidence="3 4">
    <name type="scientific">Ichthyophthirius multifiliis</name>
    <name type="common">White spot disease agent</name>
    <name type="synonym">Ich</name>
    <dbReference type="NCBI Taxonomy" id="5932"/>
    <lineage>
        <taxon>Eukaryota</taxon>
        <taxon>Sar</taxon>
        <taxon>Alveolata</taxon>
        <taxon>Ciliophora</taxon>
        <taxon>Intramacronucleata</taxon>
        <taxon>Oligohymenophorea</taxon>
        <taxon>Hymenostomatida</taxon>
        <taxon>Ophryoglenina</taxon>
        <taxon>Ichthyophthirius</taxon>
    </lineage>
</organism>
<protein>
    <recommendedName>
        <fullName evidence="5">Transmembrane protein</fullName>
    </recommendedName>
</protein>
<feature type="non-terminal residue" evidence="3">
    <location>
        <position position="1"/>
    </location>
</feature>
<dbReference type="InParanoid" id="G0QT89"/>
<keyword evidence="2" id="KW-1133">Transmembrane helix</keyword>
<keyword evidence="1" id="KW-0175">Coiled coil</keyword>
<dbReference type="OrthoDB" id="306895at2759"/>
<evidence type="ECO:0000313" key="4">
    <source>
        <dbReference type="Proteomes" id="UP000008983"/>
    </source>
</evidence>
<proteinExistence type="predicted"/>
<evidence type="ECO:0000256" key="2">
    <source>
        <dbReference type="SAM" id="Phobius"/>
    </source>
</evidence>
<keyword evidence="4" id="KW-1185">Reference proteome</keyword>
<dbReference type="Proteomes" id="UP000008983">
    <property type="component" value="Unassembled WGS sequence"/>
</dbReference>
<evidence type="ECO:0000256" key="1">
    <source>
        <dbReference type="SAM" id="Coils"/>
    </source>
</evidence>
<evidence type="ECO:0000313" key="3">
    <source>
        <dbReference type="EMBL" id="EGR31562.1"/>
    </source>
</evidence>
<dbReference type="RefSeq" id="XP_004035048.1">
    <property type="nucleotide sequence ID" value="XM_004035000.1"/>
</dbReference>
<feature type="transmembrane region" description="Helical" evidence="2">
    <location>
        <begin position="21"/>
        <end position="41"/>
    </location>
</feature>
<sequence>QIKKRTNKNKMEKVINFIQKNKYILGATAAASTALFILHQLTKESEVELESVQDQLKKVENQEQKQQQQNNPQCPQGGEYNTKLNEICTYLQGLKFDKNSIEYIYEIMQNSIKLVEEEYVQMTKTNRNLRRQLLQNNSSEQYLDAIMKYNEDIEKSLENANKQIIAKLGISSQEFEDSVIQLMEQGRYQEIYMLQATMRQKMKEFIKNDINVQVTIDQMKELIQYQINLLNEKPALIKEAISKMSQNQETVQQIPIIISTMLNDYVFEKFKLEEEDQMKFMANPNVLRDQEIITLLQQIEQSMYMLMSSLAQ</sequence>
<gene>
    <name evidence="3" type="ORF">IMG5_106950</name>
</gene>
<evidence type="ECO:0008006" key="5">
    <source>
        <dbReference type="Google" id="ProtNLM"/>
    </source>
</evidence>
<name>G0QT89_ICHMU</name>
<feature type="coiled-coil region" evidence="1">
    <location>
        <begin position="112"/>
        <end position="163"/>
    </location>
</feature>
<keyword evidence="2" id="KW-0472">Membrane</keyword>
<reference evidence="3 4" key="1">
    <citation type="submission" date="2011-07" db="EMBL/GenBank/DDBJ databases">
        <authorList>
            <person name="Coyne R."/>
            <person name="Brami D."/>
            <person name="Johnson J."/>
            <person name="Hostetler J."/>
            <person name="Hannick L."/>
            <person name="Clark T."/>
            <person name="Cassidy-Hanley D."/>
            <person name="Inman J."/>
        </authorList>
    </citation>
    <scope>NUCLEOTIDE SEQUENCE [LARGE SCALE GENOMIC DNA]</scope>
    <source>
        <strain evidence="3 4">G5</strain>
    </source>
</reference>
<keyword evidence="2" id="KW-0812">Transmembrane</keyword>
<dbReference type="GeneID" id="14907703"/>
<feature type="coiled-coil region" evidence="1">
    <location>
        <begin position="42"/>
        <end position="69"/>
    </location>
</feature>